<keyword evidence="4" id="KW-1185">Reference proteome</keyword>
<dbReference type="InterPro" id="IPR025259">
    <property type="entry name" value="CCDC34/181"/>
</dbReference>
<gene>
    <name evidence="5" type="primary">LOC115628568</name>
</gene>
<feature type="region of interest" description="Disordered" evidence="2">
    <location>
        <begin position="81"/>
        <end position="118"/>
    </location>
</feature>
<evidence type="ECO:0000313" key="5">
    <source>
        <dbReference type="RefSeq" id="XP_030380591.1"/>
    </source>
</evidence>
<dbReference type="InterPro" id="IPR045323">
    <property type="entry name" value="CCDC34"/>
</dbReference>
<feature type="coiled-coil region" evidence="1">
    <location>
        <begin position="261"/>
        <end position="291"/>
    </location>
</feature>
<dbReference type="AlphaFoldDB" id="A0A6J2TVK9"/>
<dbReference type="OrthoDB" id="6591885at2759"/>
<dbReference type="PANTHER" id="PTHR23247">
    <property type="entry name" value="NY-REN-41 ANTIGEN L15 -RELATED"/>
    <property type="match status" value="1"/>
</dbReference>
<evidence type="ECO:0000259" key="3">
    <source>
        <dbReference type="Pfam" id="PF13904"/>
    </source>
</evidence>
<name>A0A6J2TVK9_DROLE</name>
<protein>
    <submittedName>
        <fullName evidence="5">Coiled-coil domain-containing protein 34</fullName>
    </submittedName>
</protein>
<evidence type="ECO:0000256" key="2">
    <source>
        <dbReference type="SAM" id="MobiDB-lite"/>
    </source>
</evidence>
<feature type="compositionally biased region" description="Basic and acidic residues" evidence="2">
    <location>
        <begin position="187"/>
        <end position="219"/>
    </location>
</feature>
<feature type="region of interest" description="Disordered" evidence="2">
    <location>
        <begin position="186"/>
        <end position="234"/>
    </location>
</feature>
<keyword evidence="1" id="KW-0175">Coiled coil</keyword>
<reference evidence="5" key="1">
    <citation type="submission" date="2025-08" db="UniProtKB">
        <authorList>
            <consortium name="RefSeq"/>
        </authorList>
    </citation>
    <scope>IDENTIFICATION</scope>
    <source>
        <strain evidence="5">11010-0011.00</strain>
        <tissue evidence="5">Whole body</tissue>
    </source>
</reference>
<feature type="compositionally biased region" description="Polar residues" evidence="2">
    <location>
        <begin position="82"/>
        <end position="94"/>
    </location>
</feature>
<evidence type="ECO:0000313" key="4">
    <source>
        <dbReference type="Proteomes" id="UP000504634"/>
    </source>
</evidence>
<dbReference type="Pfam" id="PF13904">
    <property type="entry name" value="CCDC34"/>
    <property type="match status" value="1"/>
</dbReference>
<sequence length="340" mass="39247">MAFSGHINATGQFEQDEVYSGRTRINRRDGDDQLALPIEEHNSEDSSSPPPATMDPSARTFVIRACDYIASRSLATVRYNGRSASNSEDSSPALSQDQSQSRSSGDESNTSSPHFWNNSNYSWTDMYGELKKSESQSNIVPSLDLGSDRTTISYLPDGAEVKVTREPEAAYENWYSAKQKLRQQQLQREKAERELKQQKAEERKRRAEESYQRWRREKAQVQQQNRGSPKPSLEIANIPKNARNVSPDKVKYVVDNWFMRKEQELEHRRELKRRQEQLEAEQRERRKHLAEMAWEKWMSTVYGKPKPVPLCQGMDSLRGTISALYINPESWVAPTDIVEQ</sequence>
<dbReference type="RefSeq" id="XP_030380591.1">
    <property type="nucleotide sequence ID" value="XM_030524731.1"/>
</dbReference>
<proteinExistence type="predicted"/>
<feature type="compositionally biased region" description="Polar residues" evidence="2">
    <location>
        <begin position="106"/>
        <end position="118"/>
    </location>
</feature>
<dbReference type="GeneID" id="115628568"/>
<dbReference type="PANTHER" id="PTHR23247:SF2">
    <property type="entry name" value="COILED-COIL DOMAIN-CONTAINING PROTEIN 34"/>
    <property type="match status" value="1"/>
</dbReference>
<feature type="region of interest" description="Disordered" evidence="2">
    <location>
        <begin position="1"/>
        <end position="56"/>
    </location>
</feature>
<evidence type="ECO:0000256" key="1">
    <source>
        <dbReference type="SAM" id="Coils"/>
    </source>
</evidence>
<organism evidence="4 5">
    <name type="scientific">Drosophila lebanonensis</name>
    <name type="common">Fruit fly</name>
    <name type="synonym">Scaptodrosophila lebanonensis</name>
    <dbReference type="NCBI Taxonomy" id="7225"/>
    <lineage>
        <taxon>Eukaryota</taxon>
        <taxon>Metazoa</taxon>
        <taxon>Ecdysozoa</taxon>
        <taxon>Arthropoda</taxon>
        <taxon>Hexapoda</taxon>
        <taxon>Insecta</taxon>
        <taxon>Pterygota</taxon>
        <taxon>Neoptera</taxon>
        <taxon>Endopterygota</taxon>
        <taxon>Diptera</taxon>
        <taxon>Brachycera</taxon>
        <taxon>Muscomorpha</taxon>
        <taxon>Ephydroidea</taxon>
        <taxon>Drosophilidae</taxon>
        <taxon>Scaptodrosophila</taxon>
    </lineage>
</organism>
<feature type="domain" description="Coiled-coil" evidence="3">
    <location>
        <begin position="168"/>
        <end position="331"/>
    </location>
</feature>
<accession>A0A6J2TVK9</accession>
<dbReference type="Proteomes" id="UP000504634">
    <property type="component" value="Unplaced"/>
</dbReference>